<keyword evidence="4 6" id="KW-1133">Transmembrane helix</keyword>
<dbReference type="GO" id="GO:0005886">
    <property type="term" value="C:plasma membrane"/>
    <property type="evidence" value="ECO:0007669"/>
    <property type="project" value="UniProtKB-SubCell"/>
</dbReference>
<feature type="transmembrane region" description="Helical" evidence="6">
    <location>
        <begin position="172"/>
        <end position="196"/>
    </location>
</feature>
<evidence type="ECO:0000256" key="6">
    <source>
        <dbReference type="HAMAP-Rule" id="MF_01844"/>
    </source>
</evidence>
<keyword evidence="6" id="KW-0813">Transport</keyword>
<evidence type="ECO:0000313" key="8">
    <source>
        <dbReference type="Proteomes" id="UP000605148"/>
    </source>
</evidence>
<feature type="transmembrane region" description="Helical" evidence="6">
    <location>
        <begin position="39"/>
        <end position="61"/>
    </location>
</feature>
<reference evidence="7" key="1">
    <citation type="journal article" date="2014" name="Int. J. Syst. Evol. Microbiol.">
        <title>Complete genome sequence of Corynebacterium casei LMG S-19264T (=DSM 44701T), isolated from a smear-ripened cheese.</title>
        <authorList>
            <consortium name="US DOE Joint Genome Institute (JGI-PGF)"/>
            <person name="Walter F."/>
            <person name="Albersmeier A."/>
            <person name="Kalinowski J."/>
            <person name="Ruckert C."/>
        </authorList>
    </citation>
    <scope>NUCLEOTIDE SEQUENCE</scope>
    <source>
        <strain evidence="7">CGMCC 1.12426</strain>
    </source>
</reference>
<comment type="subcellular location">
    <subcellularLocation>
        <location evidence="1">Cell inner membrane</location>
        <topology evidence="1">Multi-pass membrane protein</topology>
    </subcellularLocation>
    <subcellularLocation>
        <location evidence="6">Cell membrane</location>
        <topology evidence="6">Multi-pass membrane protein</topology>
    </subcellularLocation>
</comment>
<comment type="function">
    <text evidence="6">Na(+)/H(+) antiporter that extrudes sodium in exchange for external protons.</text>
</comment>
<dbReference type="PANTHER" id="PTHR30341:SF0">
    <property type="entry name" value="NA(+)_H(+) ANTIPORTER NHAA"/>
    <property type="match status" value="1"/>
</dbReference>
<organism evidence="7 8">
    <name type="scientific">Roseibium aquae</name>
    <dbReference type="NCBI Taxonomy" id="1323746"/>
    <lineage>
        <taxon>Bacteria</taxon>
        <taxon>Pseudomonadati</taxon>
        <taxon>Pseudomonadota</taxon>
        <taxon>Alphaproteobacteria</taxon>
        <taxon>Hyphomicrobiales</taxon>
        <taxon>Stappiaceae</taxon>
        <taxon>Roseibium</taxon>
    </lineage>
</organism>
<proteinExistence type="inferred from homology"/>
<comment type="caution">
    <text evidence="7">The sequence shown here is derived from an EMBL/GenBank/DDBJ whole genome shotgun (WGS) entry which is preliminary data.</text>
</comment>
<keyword evidence="6" id="KW-0739">Sodium transport</keyword>
<accession>A0A916TPM0</accession>
<keyword evidence="6" id="KW-0915">Sodium</keyword>
<evidence type="ECO:0000256" key="5">
    <source>
        <dbReference type="ARBA" id="ARBA00023136"/>
    </source>
</evidence>
<feature type="transmembrane region" description="Helical" evidence="6">
    <location>
        <begin position="235"/>
        <end position="257"/>
    </location>
</feature>
<dbReference type="Pfam" id="PF06965">
    <property type="entry name" value="Na_H_antiport_1"/>
    <property type="match status" value="1"/>
</dbReference>
<dbReference type="NCBIfam" id="TIGR00773">
    <property type="entry name" value="NhaA"/>
    <property type="match status" value="1"/>
</dbReference>
<evidence type="ECO:0000256" key="1">
    <source>
        <dbReference type="ARBA" id="ARBA00004429"/>
    </source>
</evidence>
<feature type="transmembrane region" description="Helical" evidence="6">
    <location>
        <begin position="316"/>
        <end position="337"/>
    </location>
</feature>
<dbReference type="InterPro" id="IPR004670">
    <property type="entry name" value="NhaA"/>
</dbReference>
<feature type="transmembrane region" description="Helical" evidence="6">
    <location>
        <begin position="81"/>
        <end position="99"/>
    </location>
</feature>
<evidence type="ECO:0000256" key="2">
    <source>
        <dbReference type="ARBA" id="ARBA00022475"/>
    </source>
</evidence>
<dbReference type="InterPro" id="IPR023171">
    <property type="entry name" value="Na/H_antiporter_dom_sf"/>
</dbReference>
<feature type="transmembrane region" description="Helical" evidence="6">
    <location>
        <begin position="349"/>
        <end position="370"/>
    </location>
</feature>
<dbReference type="AlphaFoldDB" id="A0A916TPM0"/>
<dbReference type="Gene3D" id="1.20.1530.10">
    <property type="entry name" value="Na+/H+ antiporter like domain"/>
    <property type="match status" value="1"/>
</dbReference>
<dbReference type="GO" id="GO:0015385">
    <property type="term" value="F:sodium:proton antiporter activity"/>
    <property type="evidence" value="ECO:0007669"/>
    <property type="project" value="UniProtKB-UniRule"/>
</dbReference>
<feature type="transmembrane region" description="Helical" evidence="6">
    <location>
        <begin position="146"/>
        <end position="165"/>
    </location>
</feature>
<sequence>MGIAIVMTVKNNTKLPREIADRFTKPVARFLKIESAAGGLLLMAVLVALFLANSNWASTFLEFWETPVGLNFGSLDFTRSLRHWINDGLMTFFFFVISLELKRELVLGELRKPKQAALPLAAALGGMIVPVAIYLALIAGQPGAQGWGTVMATDTALAIGCLALFGKRIPTALRLFLLSLAIFDDVGAILVVAVFYGEPLNWVVIGLAILGLGLVAGFARLGVRSIPMYFLIGGAVWLCIDASGIHATIAGVVLGLMTPTQVWVSDTRLRGILGRVLAYPGGEHWSGDTPDRRDLREAGRAVSESLSPVERLEMTLHPWVGFVVMPVFALANAGVAIELGDFGQKIPIAIVAGLVLGKPLGVLGFSWLAVRSGLAVKPPDLSWPFLTAGAFLAGIGFTMSLFVASLAFDPTTLGAAKLGILAGSTISATFGLFALLWLATLSAGHLAGKQGKCNHGA</sequence>
<dbReference type="Proteomes" id="UP000605148">
    <property type="component" value="Unassembled WGS sequence"/>
</dbReference>
<dbReference type="EMBL" id="BMFA01000017">
    <property type="protein sequence ID" value="GGB62318.1"/>
    <property type="molecule type" value="Genomic_DNA"/>
</dbReference>
<evidence type="ECO:0000256" key="3">
    <source>
        <dbReference type="ARBA" id="ARBA00022692"/>
    </source>
</evidence>
<protein>
    <recommendedName>
        <fullName evidence="6">Na(+)/H(+) antiporter NhaA</fullName>
    </recommendedName>
    <alternativeName>
        <fullName evidence="6">Sodium/proton antiporter NhaA</fullName>
    </alternativeName>
</protein>
<feature type="transmembrane region" description="Helical" evidence="6">
    <location>
        <begin position="202"/>
        <end position="223"/>
    </location>
</feature>
<keyword evidence="3 6" id="KW-0812">Transmembrane</keyword>
<comment type="similarity">
    <text evidence="6">Belongs to the NhaA Na(+)/H(+) (TC 2.A.33) antiporter family.</text>
</comment>
<comment type="catalytic activity">
    <reaction evidence="6">
        <text>Na(+)(in) + 2 H(+)(out) = Na(+)(out) + 2 H(+)(in)</text>
        <dbReference type="Rhea" id="RHEA:29251"/>
        <dbReference type="ChEBI" id="CHEBI:15378"/>
        <dbReference type="ChEBI" id="CHEBI:29101"/>
    </reaction>
</comment>
<keyword evidence="6" id="KW-0050">Antiport</keyword>
<feature type="transmembrane region" description="Helical" evidence="6">
    <location>
        <begin position="382"/>
        <end position="408"/>
    </location>
</feature>
<reference evidence="7" key="2">
    <citation type="submission" date="2020-09" db="EMBL/GenBank/DDBJ databases">
        <authorList>
            <person name="Sun Q."/>
            <person name="Zhou Y."/>
        </authorList>
    </citation>
    <scope>NUCLEOTIDE SEQUENCE</scope>
    <source>
        <strain evidence="7">CGMCC 1.12426</strain>
    </source>
</reference>
<dbReference type="HAMAP" id="MF_01844">
    <property type="entry name" value="NhaA"/>
    <property type="match status" value="1"/>
</dbReference>
<dbReference type="GO" id="GO:0006885">
    <property type="term" value="P:regulation of pH"/>
    <property type="evidence" value="ECO:0007669"/>
    <property type="project" value="UniProtKB-UniRule"/>
</dbReference>
<gene>
    <name evidence="6 7" type="primary">nhaA</name>
    <name evidence="7" type="ORF">GCM10011316_37800</name>
</gene>
<keyword evidence="5 6" id="KW-0472">Membrane</keyword>
<evidence type="ECO:0000256" key="4">
    <source>
        <dbReference type="ARBA" id="ARBA00022989"/>
    </source>
</evidence>
<feature type="transmembrane region" description="Helical" evidence="6">
    <location>
        <begin position="420"/>
        <end position="439"/>
    </location>
</feature>
<feature type="transmembrane region" description="Helical" evidence="6">
    <location>
        <begin position="120"/>
        <end position="140"/>
    </location>
</feature>
<dbReference type="PANTHER" id="PTHR30341">
    <property type="entry name" value="SODIUM ION/PROTON ANTIPORTER NHAA-RELATED"/>
    <property type="match status" value="1"/>
</dbReference>
<keyword evidence="8" id="KW-1185">Reference proteome</keyword>
<keyword evidence="6" id="KW-0406">Ion transport</keyword>
<keyword evidence="2 6" id="KW-1003">Cell membrane</keyword>
<name>A0A916TPM0_9HYPH</name>
<evidence type="ECO:0000313" key="7">
    <source>
        <dbReference type="EMBL" id="GGB62318.1"/>
    </source>
</evidence>